<comment type="catalytic activity">
    <reaction evidence="3">
        <text>[protein]-peptidylproline (omega=180) = [protein]-peptidylproline (omega=0)</text>
        <dbReference type="Rhea" id="RHEA:16237"/>
        <dbReference type="Rhea" id="RHEA-COMP:10747"/>
        <dbReference type="Rhea" id="RHEA-COMP:10748"/>
        <dbReference type="ChEBI" id="CHEBI:83833"/>
        <dbReference type="ChEBI" id="CHEBI:83834"/>
        <dbReference type="EC" id="5.2.1.8"/>
    </reaction>
</comment>
<dbReference type="OrthoDB" id="5916692at2759"/>
<evidence type="ECO:0000259" key="4">
    <source>
        <dbReference type="PROSITE" id="PS50072"/>
    </source>
</evidence>
<comment type="similarity">
    <text evidence="3">Belongs to the cyclophilin-type PPIase family.</text>
</comment>
<dbReference type="InterPro" id="IPR044666">
    <property type="entry name" value="Cyclophilin_A-like"/>
</dbReference>
<dbReference type="Gene3D" id="2.40.100.10">
    <property type="entry name" value="Cyclophilin-like"/>
    <property type="match status" value="1"/>
</dbReference>
<comment type="caution">
    <text evidence="5">The sequence shown here is derived from an EMBL/GenBank/DDBJ whole genome shotgun (WGS) entry which is preliminary data.</text>
</comment>
<keyword evidence="6" id="KW-1185">Reference proteome</keyword>
<evidence type="ECO:0000313" key="5">
    <source>
        <dbReference type="EMBL" id="KII72530.1"/>
    </source>
</evidence>
<proteinExistence type="inferred from homology"/>
<evidence type="ECO:0000256" key="1">
    <source>
        <dbReference type="ARBA" id="ARBA00023110"/>
    </source>
</evidence>
<sequence>MNLMWCKSKDKAIKPVFKNCVQRKLAFTMKTILLQMRRLEVGYKQVIRMEYPSDEVVRLSTSMGDIFIELYWKHAPRTCKNFYELTRRGYYNNTRFHRMIKNFMIQGGDPTGTGKGGSSIYGPLFEDEFHQDLKHVGAGIISMANSQFILTLGPCQWLDGKNTIFGRVYRGIKNLSKMGMMPTDNNERLEVDIFIESAEIVKAEDI</sequence>
<comment type="function">
    <text evidence="3">PPIases accelerate the folding of proteins. It catalyzes the cis-trans isomerization of proline imidic peptide bonds in oligopeptides.</text>
</comment>
<dbReference type="PANTHER" id="PTHR45625:SF4">
    <property type="entry name" value="PEPTIDYLPROLYL ISOMERASE DOMAIN AND WD REPEAT-CONTAINING PROTEIN 1"/>
    <property type="match status" value="1"/>
</dbReference>
<dbReference type="AlphaFoldDB" id="A0A0C2N872"/>
<keyword evidence="1 3" id="KW-0697">Rotamase</keyword>
<evidence type="ECO:0000313" key="6">
    <source>
        <dbReference type="Proteomes" id="UP000031668"/>
    </source>
</evidence>
<reference evidence="5 6" key="1">
    <citation type="journal article" date="2014" name="Genome Biol. Evol.">
        <title>The genome of the myxosporean Thelohanellus kitauei shows adaptations to nutrient acquisition within its fish host.</title>
        <authorList>
            <person name="Yang Y."/>
            <person name="Xiong J."/>
            <person name="Zhou Z."/>
            <person name="Huo F."/>
            <person name="Miao W."/>
            <person name="Ran C."/>
            <person name="Liu Y."/>
            <person name="Zhang J."/>
            <person name="Feng J."/>
            <person name="Wang M."/>
            <person name="Wang M."/>
            <person name="Wang L."/>
            <person name="Yao B."/>
        </authorList>
    </citation>
    <scope>NUCLEOTIDE SEQUENCE [LARGE SCALE GENOMIC DNA]</scope>
    <source>
        <strain evidence="5">Wuqing</strain>
    </source>
</reference>
<dbReference type="OMA" id="PYHKANF"/>
<evidence type="ECO:0000256" key="2">
    <source>
        <dbReference type="ARBA" id="ARBA00023235"/>
    </source>
</evidence>
<keyword evidence="2 3" id="KW-0413">Isomerase</keyword>
<dbReference type="InterPro" id="IPR002130">
    <property type="entry name" value="Cyclophilin-type_PPIase_dom"/>
</dbReference>
<dbReference type="GO" id="GO:0003755">
    <property type="term" value="F:peptidyl-prolyl cis-trans isomerase activity"/>
    <property type="evidence" value="ECO:0007669"/>
    <property type="project" value="UniProtKB-UniRule"/>
</dbReference>
<dbReference type="SUPFAM" id="SSF50891">
    <property type="entry name" value="Cyclophilin-like"/>
    <property type="match status" value="1"/>
</dbReference>
<feature type="domain" description="PPIase cyclophilin-type" evidence="4">
    <location>
        <begin position="55"/>
        <end position="200"/>
    </location>
</feature>
<name>A0A0C2N872_THEKT</name>
<organism evidence="5 6">
    <name type="scientific">Thelohanellus kitauei</name>
    <name type="common">Myxosporean</name>
    <dbReference type="NCBI Taxonomy" id="669202"/>
    <lineage>
        <taxon>Eukaryota</taxon>
        <taxon>Metazoa</taxon>
        <taxon>Cnidaria</taxon>
        <taxon>Myxozoa</taxon>
        <taxon>Myxosporea</taxon>
        <taxon>Bivalvulida</taxon>
        <taxon>Platysporina</taxon>
        <taxon>Myxobolidae</taxon>
        <taxon>Thelohanellus</taxon>
    </lineage>
</organism>
<dbReference type="InterPro" id="IPR020892">
    <property type="entry name" value="Cyclophilin-type_PPIase_CS"/>
</dbReference>
<dbReference type="Pfam" id="PF00160">
    <property type="entry name" value="Pro_isomerase"/>
    <property type="match status" value="1"/>
</dbReference>
<dbReference type="PROSITE" id="PS50072">
    <property type="entry name" value="CSA_PPIASE_2"/>
    <property type="match status" value="1"/>
</dbReference>
<dbReference type="PROSITE" id="PS00170">
    <property type="entry name" value="CSA_PPIASE_1"/>
    <property type="match status" value="1"/>
</dbReference>
<dbReference type="GO" id="GO:0071013">
    <property type="term" value="C:catalytic step 2 spliceosome"/>
    <property type="evidence" value="ECO:0007669"/>
    <property type="project" value="TreeGrafter"/>
</dbReference>
<dbReference type="Proteomes" id="UP000031668">
    <property type="component" value="Unassembled WGS sequence"/>
</dbReference>
<protein>
    <recommendedName>
        <fullName evidence="3">Peptidyl-prolyl cis-trans isomerase</fullName>
        <shortName evidence="3">PPIase</shortName>
        <ecNumber evidence="3">5.2.1.8</ecNumber>
    </recommendedName>
</protein>
<dbReference type="PRINTS" id="PR00153">
    <property type="entry name" value="CSAPPISMRASE"/>
</dbReference>
<accession>A0A0C2N872</accession>
<dbReference type="PANTHER" id="PTHR45625">
    <property type="entry name" value="PEPTIDYL-PROLYL CIS-TRANS ISOMERASE-RELATED"/>
    <property type="match status" value="1"/>
</dbReference>
<dbReference type="InterPro" id="IPR029000">
    <property type="entry name" value="Cyclophilin-like_dom_sf"/>
</dbReference>
<dbReference type="GO" id="GO:0006457">
    <property type="term" value="P:protein folding"/>
    <property type="evidence" value="ECO:0007669"/>
    <property type="project" value="InterPro"/>
</dbReference>
<evidence type="ECO:0000256" key="3">
    <source>
        <dbReference type="RuleBase" id="RU363019"/>
    </source>
</evidence>
<dbReference type="EMBL" id="JWZT01001192">
    <property type="protein sequence ID" value="KII72530.1"/>
    <property type="molecule type" value="Genomic_DNA"/>
</dbReference>
<gene>
    <name evidence="5" type="ORF">RF11_01714</name>
</gene>
<dbReference type="EC" id="5.2.1.8" evidence="3"/>